<proteinExistence type="predicted"/>
<accession>A0A086TJ89</accession>
<name>A0A086TJ89_9FUNG</name>
<dbReference type="Proteomes" id="UP000243308">
    <property type="component" value="Unassembled WGS sequence"/>
</dbReference>
<organism evidence="1 2">
    <name type="scientific">Podila verticillata NRRL 6337</name>
    <dbReference type="NCBI Taxonomy" id="1069443"/>
    <lineage>
        <taxon>Eukaryota</taxon>
        <taxon>Fungi</taxon>
        <taxon>Fungi incertae sedis</taxon>
        <taxon>Mucoromycota</taxon>
        <taxon>Mortierellomycotina</taxon>
        <taxon>Mortierellomycetes</taxon>
        <taxon>Mortierellales</taxon>
        <taxon>Mortierellaceae</taxon>
        <taxon>Podila</taxon>
    </lineage>
</organism>
<evidence type="ECO:0000313" key="2">
    <source>
        <dbReference type="Proteomes" id="UP000243308"/>
    </source>
</evidence>
<dbReference type="OrthoDB" id="10498042at2759"/>
<protein>
    <recommendedName>
        <fullName evidence="3">F-box domain-containing protein</fullName>
    </recommendedName>
</protein>
<gene>
    <name evidence="1" type="ORF">MVEG_12170</name>
</gene>
<sequence>MALLISQYLMRKEVIRCMCVSREWESLFTLCLWSDVSLEKVVPSLNTSRRTNTSQPTQQMSLILGHGHLIHCLSISTSTLGGRLDKAAAYALKECRNIEVLRLNQLDKGRTTSPRNNNNAFVWPAMRDLVLVNGRLRRIEMGFMGTSFDPGFLPAACVAYF</sequence>
<keyword evidence="2" id="KW-1185">Reference proteome</keyword>
<dbReference type="EMBL" id="KN042434">
    <property type="protein sequence ID" value="KFH62016.1"/>
    <property type="molecule type" value="Genomic_DNA"/>
</dbReference>
<dbReference type="AlphaFoldDB" id="A0A086TJ89"/>
<evidence type="ECO:0008006" key="3">
    <source>
        <dbReference type="Google" id="ProtNLM"/>
    </source>
</evidence>
<reference evidence="1 2" key="1">
    <citation type="submission" date="2011-02" db="EMBL/GenBank/DDBJ databases">
        <title>The Genome Sequence of Mortierella verticillata NRRL 6337.</title>
        <authorList>
            <consortium name="The Broad Institute Genome Sequencing Platform"/>
            <person name="Russ C."/>
            <person name="Cuomo C."/>
            <person name="Burger G."/>
            <person name="Gray M.W."/>
            <person name="Holland P.W.H."/>
            <person name="King N."/>
            <person name="Lang F.B.F."/>
            <person name="Roger A.J."/>
            <person name="Ruiz-Trillo I."/>
            <person name="Young S.K."/>
            <person name="Zeng Q."/>
            <person name="Gargeya S."/>
            <person name="Alvarado L."/>
            <person name="Berlin A."/>
            <person name="Chapman S.B."/>
            <person name="Chen Z."/>
            <person name="Freedman E."/>
            <person name="Gellesch M."/>
            <person name="Goldberg J."/>
            <person name="Griggs A."/>
            <person name="Gujja S."/>
            <person name="Heilman E."/>
            <person name="Heiman D."/>
            <person name="Howarth C."/>
            <person name="Mehta T."/>
            <person name="Neiman D."/>
            <person name="Pearson M."/>
            <person name="Roberts A."/>
            <person name="Saif S."/>
            <person name="Shea T."/>
            <person name="Shenoy N."/>
            <person name="Sisk P."/>
            <person name="Stolte C."/>
            <person name="Sykes S."/>
            <person name="White J."/>
            <person name="Yandava C."/>
            <person name="Haas B."/>
            <person name="Nusbaum C."/>
            <person name="Birren B."/>
        </authorList>
    </citation>
    <scope>NUCLEOTIDE SEQUENCE [LARGE SCALE GENOMIC DNA]</scope>
    <source>
        <strain evidence="1 2">NRRL 6337</strain>
    </source>
</reference>
<evidence type="ECO:0000313" key="1">
    <source>
        <dbReference type="EMBL" id="KFH62016.1"/>
    </source>
</evidence>